<dbReference type="Pfam" id="PF06094">
    <property type="entry name" value="GGACT"/>
    <property type="match status" value="1"/>
</dbReference>
<dbReference type="InterPro" id="IPR013024">
    <property type="entry name" value="GGCT-like"/>
</dbReference>
<evidence type="ECO:0000256" key="3">
    <source>
        <dbReference type="RuleBase" id="RU367036"/>
    </source>
</evidence>
<dbReference type="Proteomes" id="UP000281112">
    <property type="component" value="Unassembled WGS sequence"/>
</dbReference>
<dbReference type="Gene3D" id="3.10.490.10">
    <property type="entry name" value="Gamma-glutamyl cyclotransferase-like"/>
    <property type="match status" value="1"/>
</dbReference>
<sequence length="117" mass="13545">MQLHLVFVYGSLRKGESNHWYLESSQFIGAFATEPEFAMYDLGPYPGIVEGSFSVRGEVYQIDDDTLHHLDELEDVPVEYRRETIETPYGEAWVYIYQDASNLNQLVSSGDWCERLI</sequence>
<dbReference type="CDD" id="cd06661">
    <property type="entry name" value="GGCT_like"/>
    <property type="match status" value="1"/>
</dbReference>
<dbReference type="GO" id="GO:0016740">
    <property type="term" value="F:transferase activity"/>
    <property type="evidence" value="ECO:0007669"/>
    <property type="project" value="UniProtKB-KW"/>
</dbReference>
<feature type="active site" description="Proton acceptor" evidence="2">
    <location>
        <position position="74"/>
    </location>
</feature>
<dbReference type="SUPFAM" id="SSF110857">
    <property type="entry name" value="Gamma-glutamyl cyclotransferase-like"/>
    <property type="match status" value="1"/>
</dbReference>
<dbReference type="FunFam" id="3.10.490.10:FF:000001">
    <property type="entry name" value="Gamma-glutamylcyclotransferase ytfP"/>
    <property type="match status" value="1"/>
</dbReference>
<dbReference type="AlphaFoldDB" id="A0A3N9U1A2"/>
<reference evidence="5 6" key="1">
    <citation type="submission" date="2018-11" db="EMBL/GenBank/DDBJ databases">
        <title>Vibrio LJC006 sp. nov., isolated from seawater during the bloom of the enteromorpha.</title>
        <authorList>
            <person name="Liang J."/>
        </authorList>
    </citation>
    <scope>NUCLEOTIDE SEQUENCE [LARGE SCALE GENOMIC DNA]</scope>
    <source>
        <strain evidence="5 6">LJC006</strain>
    </source>
</reference>
<dbReference type="InterPro" id="IPR036568">
    <property type="entry name" value="GGCT-like_sf"/>
</dbReference>
<dbReference type="OrthoDB" id="482277at2"/>
<dbReference type="InterPro" id="IPR039126">
    <property type="entry name" value="GGACT"/>
</dbReference>
<gene>
    <name evidence="5" type="ORF">EES38_18425</name>
</gene>
<comment type="similarity">
    <text evidence="1 3">Belongs to the gamma-glutamylcyclotransferase family.</text>
</comment>
<keyword evidence="5" id="KW-0808">Transferase</keyword>
<keyword evidence="6" id="KW-1185">Reference proteome</keyword>
<dbReference type="InterPro" id="IPR009288">
    <property type="entry name" value="AIG2-like_dom"/>
</dbReference>
<feature type="domain" description="Gamma-glutamylcyclotransferase AIG2-like" evidence="4">
    <location>
        <begin position="6"/>
        <end position="113"/>
    </location>
</feature>
<dbReference type="GO" id="GO:0005829">
    <property type="term" value="C:cytosol"/>
    <property type="evidence" value="ECO:0007669"/>
    <property type="project" value="TreeGrafter"/>
</dbReference>
<protein>
    <recommendedName>
        <fullName evidence="3">Gamma-glutamylcyclotransferase family protein</fullName>
    </recommendedName>
</protein>
<name>A0A3N9U1A2_9VIBR</name>
<evidence type="ECO:0000313" key="6">
    <source>
        <dbReference type="Proteomes" id="UP000281112"/>
    </source>
</evidence>
<accession>A0A3N9U1A2</accession>
<organism evidence="5 6">
    <name type="scientific">Vibrio viridaestus</name>
    <dbReference type="NCBI Taxonomy" id="2487322"/>
    <lineage>
        <taxon>Bacteria</taxon>
        <taxon>Pseudomonadati</taxon>
        <taxon>Pseudomonadota</taxon>
        <taxon>Gammaproteobacteria</taxon>
        <taxon>Vibrionales</taxon>
        <taxon>Vibrionaceae</taxon>
        <taxon>Vibrio</taxon>
    </lineage>
</organism>
<dbReference type="RefSeq" id="WP_124938680.1">
    <property type="nucleotide sequence ID" value="NZ_RJVQ01000011.1"/>
</dbReference>
<dbReference type="GO" id="GO:0061929">
    <property type="term" value="F:gamma-glutamylaminecyclotransferase activity"/>
    <property type="evidence" value="ECO:0007669"/>
    <property type="project" value="InterPro"/>
</dbReference>
<dbReference type="PANTHER" id="PTHR12510">
    <property type="entry name" value="TROPONIN C-AKIN-1 PROTEIN"/>
    <property type="match status" value="1"/>
</dbReference>
<evidence type="ECO:0000259" key="4">
    <source>
        <dbReference type="Pfam" id="PF06094"/>
    </source>
</evidence>
<comment type="caution">
    <text evidence="5">The sequence shown here is derived from an EMBL/GenBank/DDBJ whole genome shotgun (WGS) entry which is preliminary data.</text>
</comment>
<proteinExistence type="inferred from homology"/>
<evidence type="ECO:0000313" key="5">
    <source>
        <dbReference type="EMBL" id="RQW61576.1"/>
    </source>
</evidence>
<dbReference type="PANTHER" id="PTHR12510:SF4">
    <property type="entry name" value="GAMMA-GLUTAMYLAMINECYCLOTRANSFERASE"/>
    <property type="match status" value="1"/>
</dbReference>
<dbReference type="EMBL" id="RJVQ01000011">
    <property type="protein sequence ID" value="RQW61576.1"/>
    <property type="molecule type" value="Genomic_DNA"/>
</dbReference>
<evidence type="ECO:0000256" key="2">
    <source>
        <dbReference type="PIRSR" id="PIRSR639126-1"/>
    </source>
</evidence>
<evidence type="ECO:0000256" key="1">
    <source>
        <dbReference type="ARBA" id="ARBA00008861"/>
    </source>
</evidence>